<dbReference type="InterPro" id="IPR027806">
    <property type="entry name" value="HARBI1_dom"/>
</dbReference>
<dbReference type="PANTHER" id="PTHR22930">
    <property type="match status" value="1"/>
</dbReference>
<name>A0AAV8X3G1_9CUCU</name>
<organism evidence="9 10">
    <name type="scientific">Rhamnusium bicolor</name>
    <dbReference type="NCBI Taxonomy" id="1586634"/>
    <lineage>
        <taxon>Eukaryota</taxon>
        <taxon>Metazoa</taxon>
        <taxon>Ecdysozoa</taxon>
        <taxon>Arthropoda</taxon>
        <taxon>Hexapoda</taxon>
        <taxon>Insecta</taxon>
        <taxon>Pterygota</taxon>
        <taxon>Neoptera</taxon>
        <taxon>Endopterygota</taxon>
        <taxon>Coleoptera</taxon>
        <taxon>Polyphaga</taxon>
        <taxon>Cucujiformia</taxon>
        <taxon>Chrysomeloidea</taxon>
        <taxon>Cerambycidae</taxon>
        <taxon>Lepturinae</taxon>
        <taxon>Rhagiini</taxon>
        <taxon>Rhamnusium</taxon>
    </lineage>
</organism>
<dbReference type="InterPro" id="IPR045249">
    <property type="entry name" value="HARBI1-like"/>
</dbReference>
<evidence type="ECO:0000256" key="6">
    <source>
        <dbReference type="ARBA" id="ARBA00022801"/>
    </source>
</evidence>
<keyword evidence="4" id="KW-0540">Nuclease</keyword>
<accession>A0AAV8X3G1</accession>
<dbReference type="EMBL" id="JANEYF010003848">
    <property type="protein sequence ID" value="KAJ8933564.1"/>
    <property type="molecule type" value="Genomic_DNA"/>
</dbReference>
<dbReference type="GO" id="GO:0004518">
    <property type="term" value="F:nuclease activity"/>
    <property type="evidence" value="ECO:0007669"/>
    <property type="project" value="UniProtKB-KW"/>
</dbReference>
<evidence type="ECO:0000256" key="1">
    <source>
        <dbReference type="ARBA" id="ARBA00001968"/>
    </source>
</evidence>
<comment type="cofactor">
    <cofactor evidence="1">
        <name>a divalent metal cation</name>
        <dbReference type="ChEBI" id="CHEBI:60240"/>
    </cofactor>
</comment>
<proteinExistence type="inferred from homology"/>
<evidence type="ECO:0000256" key="5">
    <source>
        <dbReference type="ARBA" id="ARBA00022723"/>
    </source>
</evidence>
<dbReference type="GO" id="GO:0016787">
    <property type="term" value="F:hydrolase activity"/>
    <property type="evidence" value="ECO:0007669"/>
    <property type="project" value="UniProtKB-KW"/>
</dbReference>
<dbReference type="PANTHER" id="PTHR22930:SF85">
    <property type="entry name" value="GH03217P-RELATED"/>
    <property type="match status" value="1"/>
</dbReference>
<keyword evidence="5" id="KW-0479">Metal-binding</keyword>
<dbReference type="Proteomes" id="UP001162156">
    <property type="component" value="Unassembled WGS sequence"/>
</dbReference>
<dbReference type="GO" id="GO:0046872">
    <property type="term" value="F:metal ion binding"/>
    <property type="evidence" value="ECO:0007669"/>
    <property type="project" value="UniProtKB-KW"/>
</dbReference>
<dbReference type="Pfam" id="PF13359">
    <property type="entry name" value="DDE_Tnp_4"/>
    <property type="match status" value="1"/>
</dbReference>
<keyword evidence="10" id="KW-1185">Reference proteome</keyword>
<sequence>MNRLSAPVMLFAHDMFFDSDSNDDHEESGEEKKYFVEQIKCMNTKQFIRHFRMNVQTFEHLLIKLYGIYQSKVGHPEISLEEGCLICICGVAVRFGVSKSTACAAVLRICKAVIDLNRRYGLIKWPSRQRCFTISRNFEEKHHIPGIIGAIDGSHIKIVAPKQYPNSYINRKGYHSMVLQGICDHRKLFTDVYVGEAGSVHDYTVFFKSDVSKRPLEYFSNDTHLIGDLAYRLTKTLLGRFRRLKYMVTIILENTVTIILTASILHNICILNDDEFHDIGNLNEEILGERLRNPRNERDINVPEENRQAQLKRSEVVNVLLLRNL</sequence>
<comment type="caution">
    <text evidence="9">The sequence shown here is derived from an EMBL/GenBank/DDBJ whole genome shotgun (WGS) entry which is preliminary data.</text>
</comment>
<keyword evidence="6" id="KW-0378">Hydrolase</keyword>
<evidence type="ECO:0000313" key="9">
    <source>
        <dbReference type="EMBL" id="KAJ8933564.1"/>
    </source>
</evidence>
<evidence type="ECO:0000259" key="8">
    <source>
        <dbReference type="Pfam" id="PF13359"/>
    </source>
</evidence>
<evidence type="ECO:0000256" key="3">
    <source>
        <dbReference type="ARBA" id="ARBA00006958"/>
    </source>
</evidence>
<evidence type="ECO:0000256" key="7">
    <source>
        <dbReference type="ARBA" id="ARBA00023242"/>
    </source>
</evidence>
<comment type="similarity">
    <text evidence="3">Belongs to the HARBI1 family.</text>
</comment>
<evidence type="ECO:0000256" key="2">
    <source>
        <dbReference type="ARBA" id="ARBA00004123"/>
    </source>
</evidence>
<reference evidence="9" key="1">
    <citation type="journal article" date="2023" name="Insect Mol. Biol.">
        <title>Genome sequencing provides insights into the evolution of gene families encoding plant cell wall-degrading enzymes in longhorned beetles.</title>
        <authorList>
            <person name="Shin N.R."/>
            <person name="Okamura Y."/>
            <person name="Kirsch R."/>
            <person name="Pauchet Y."/>
        </authorList>
    </citation>
    <scope>NUCLEOTIDE SEQUENCE</scope>
    <source>
        <strain evidence="9">RBIC_L_NR</strain>
    </source>
</reference>
<keyword evidence="7" id="KW-0539">Nucleus</keyword>
<feature type="domain" description="DDE Tnp4" evidence="8">
    <location>
        <begin position="151"/>
        <end position="237"/>
    </location>
</feature>
<protein>
    <recommendedName>
        <fullName evidence="8">DDE Tnp4 domain-containing protein</fullName>
    </recommendedName>
</protein>
<evidence type="ECO:0000313" key="10">
    <source>
        <dbReference type="Proteomes" id="UP001162156"/>
    </source>
</evidence>
<comment type="subcellular location">
    <subcellularLocation>
        <location evidence="2">Nucleus</location>
    </subcellularLocation>
</comment>
<evidence type="ECO:0000256" key="4">
    <source>
        <dbReference type="ARBA" id="ARBA00022722"/>
    </source>
</evidence>
<dbReference type="AlphaFoldDB" id="A0AAV8X3G1"/>
<gene>
    <name evidence="9" type="ORF">NQ314_013938</name>
</gene>
<dbReference type="GO" id="GO:0005634">
    <property type="term" value="C:nucleus"/>
    <property type="evidence" value="ECO:0007669"/>
    <property type="project" value="UniProtKB-SubCell"/>
</dbReference>